<evidence type="ECO:0000256" key="6">
    <source>
        <dbReference type="ARBA" id="ARBA00023004"/>
    </source>
</evidence>
<feature type="domain" description="Homogentisate 1,2-dioxygenase N-terminal" evidence="8">
    <location>
        <begin position="117"/>
        <end position="255"/>
    </location>
</feature>
<dbReference type="Gene3D" id="2.60.120.10">
    <property type="entry name" value="Jelly Rolls"/>
    <property type="match status" value="2"/>
</dbReference>
<dbReference type="InterPro" id="IPR011051">
    <property type="entry name" value="RmlC_Cupin_sf"/>
</dbReference>
<feature type="domain" description="Homogentisate 1,2-dioxygenase C-terminal" evidence="7">
    <location>
        <begin position="298"/>
        <end position="356"/>
    </location>
</feature>
<keyword evidence="4" id="KW-0223">Dioxygenase</keyword>
<evidence type="ECO:0000256" key="1">
    <source>
        <dbReference type="ARBA" id="ARBA00001962"/>
    </source>
</evidence>
<dbReference type="InterPro" id="IPR005708">
    <property type="entry name" value="Homogentis_dOase"/>
</dbReference>
<comment type="similarity">
    <text evidence="2">Belongs to the homogentisate dioxygenase family.</text>
</comment>
<sequence>MAYYRQVGEVPQKRHTQFRDPGGRLYYEELMGEEGFSSDSSLLYHRGVPSAITSAETWELPDQTRVPNHPLKPRHLRLHELTTGTDPVTDRRLVLGNADVRISYVVTGGAEAGASPLYRNAIGDECVYVEAGSGTVETVFGVLPYRAGDYVVVPRATTHRWVPAEPSRLYAIEANSHIAPPKRYLSRYGQLLEHAPYCERDLHGPTAVHLEEGTDVEVLVKHRVGGQVVGTRYAYATHPFDVVGWDGCLYPYTFNIDDYMPITGKIHQPPPVHQVFEGHNFVICNFLPRKVDYHPLAVPVPYYHSNVDSDEVMFYVAGDYEARKGSGIGLGSISLHPGGHAHGPQPQAIEASLGAEYFEESAVMVDTFAPLDLGEGGLAVEDPAYAWTWARALD</sequence>
<dbReference type="EMBL" id="BAAAOR010000028">
    <property type="protein sequence ID" value="GAA1530661.1"/>
    <property type="molecule type" value="Genomic_DNA"/>
</dbReference>
<dbReference type="Proteomes" id="UP001500842">
    <property type="component" value="Unassembled WGS sequence"/>
</dbReference>
<evidence type="ECO:0000256" key="3">
    <source>
        <dbReference type="ARBA" id="ARBA00022723"/>
    </source>
</evidence>
<comment type="cofactor">
    <cofactor evidence="1">
        <name>Fe cation</name>
        <dbReference type="ChEBI" id="CHEBI:24875"/>
    </cofactor>
</comment>
<dbReference type="InterPro" id="IPR046451">
    <property type="entry name" value="HgmA_C"/>
</dbReference>
<evidence type="ECO:0000259" key="8">
    <source>
        <dbReference type="Pfam" id="PF20510"/>
    </source>
</evidence>
<evidence type="ECO:0000256" key="5">
    <source>
        <dbReference type="ARBA" id="ARBA00023002"/>
    </source>
</evidence>
<evidence type="ECO:0000256" key="2">
    <source>
        <dbReference type="ARBA" id="ARBA00007757"/>
    </source>
</evidence>
<dbReference type="SUPFAM" id="SSF51182">
    <property type="entry name" value="RmlC-like cupins"/>
    <property type="match status" value="1"/>
</dbReference>
<dbReference type="PANTHER" id="PTHR11056">
    <property type="entry name" value="HOMOGENTISATE 1,2-DIOXYGENASE"/>
    <property type="match status" value="1"/>
</dbReference>
<keyword evidence="6" id="KW-0408">Iron</keyword>
<dbReference type="CDD" id="cd02208">
    <property type="entry name" value="cupin_RmlC-like"/>
    <property type="match status" value="1"/>
</dbReference>
<protein>
    <submittedName>
        <fullName evidence="9">Homogentisate 1,2-dioxygenase</fullName>
    </submittedName>
</protein>
<dbReference type="Pfam" id="PF04209">
    <property type="entry name" value="HgmA_C"/>
    <property type="match status" value="1"/>
</dbReference>
<keyword evidence="3" id="KW-0479">Metal-binding</keyword>
<proteinExistence type="inferred from homology"/>
<evidence type="ECO:0000313" key="9">
    <source>
        <dbReference type="EMBL" id="GAA1530661.1"/>
    </source>
</evidence>
<dbReference type="InterPro" id="IPR046452">
    <property type="entry name" value="HgmA_N"/>
</dbReference>
<name>A0ABN2B182_9ACTN</name>
<gene>
    <name evidence="9" type="ORF">GCM10009788_37450</name>
</gene>
<evidence type="ECO:0000259" key="7">
    <source>
        <dbReference type="Pfam" id="PF04209"/>
    </source>
</evidence>
<evidence type="ECO:0000256" key="4">
    <source>
        <dbReference type="ARBA" id="ARBA00022964"/>
    </source>
</evidence>
<dbReference type="InterPro" id="IPR014710">
    <property type="entry name" value="RmlC-like_jellyroll"/>
</dbReference>
<dbReference type="PANTHER" id="PTHR11056:SF0">
    <property type="entry name" value="HOMOGENTISATE 1,2-DIOXYGENASE"/>
    <property type="match status" value="1"/>
</dbReference>
<keyword evidence="10" id="KW-1185">Reference proteome</keyword>
<comment type="caution">
    <text evidence="9">The sequence shown here is derived from an EMBL/GenBank/DDBJ whole genome shotgun (WGS) entry which is preliminary data.</text>
</comment>
<reference evidence="9 10" key="1">
    <citation type="journal article" date="2019" name="Int. J. Syst. Evol. Microbiol.">
        <title>The Global Catalogue of Microorganisms (GCM) 10K type strain sequencing project: providing services to taxonomists for standard genome sequencing and annotation.</title>
        <authorList>
            <consortium name="The Broad Institute Genomics Platform"/>
            <consortium name="The Broad Institute Genome Sequencing Center for Infectious Disease"/>
            <person name="Wu L."/>
            <person name="Ma J."/>
        </authorList>
    </citation>
    <scope>NUCLEOTIDE SEQUENCE [LARGE SCALE GENOMIC DNA]</scope>
    <source>
        <strain evidence="9 10">JCM 14942</strain>
    </source>
</reference>
<dbReference type="Pfam" id="PF20510">
    <property type="entry name" value="HgmA_N"/>
    <property type="match status" value="1"/>
</dbReference>
<keyword evidence="5" id="KW-0560">Oxidoreductase</keyword>
<accession>A0ABN2B182</accession>
<evidence type="ECO:0000313" key="10">
    <source>
        <dbReference type="Proteomes" id="UP001500842"/>
    </source>
</evidence>
<organism evidence="9 10">
    <name type="scientific">Nocardioides humi</name>
    <dbReference type="NCBI Taxonomy" id="449461"/>
    <lineage>
        <taxon>Bacteria</taxon>
        <taxon>Bacillati</taxon>
        <taxon>Actinomycetota</taxon>
        <taxon>Actinomycetes</taxon>
        <taxon>Propionibacteriales</taxon>
        <taxon>Nocardioidaceae</taxon>
        <taxon>Nocardioides</taxon>
    </lineage>
</organism>
<dbReference type="RefSeq" id="WP_141006532.1">
    <property type="nucleotide sequence ID" value="NZ_BAAAOR010000028.1"/>
</dbReference>